<evidence type="ECO:0000313" key="2">
    <source>
        <dbReference type="EMBL" id="KAK4141691.1"/>
    </source>
</evidence>
<comment type="caution">
    <text evidence="2">The sequence shown here is derived from an EMBL/GenBank/DDBJ whole genome shotgun (WGS) entry which is preliminary data.</text>
</comment>
<feature type="region of interest" description="Disordered" evidence="1">
    <location>
        <begin position="1"/>
        <end position="30"/>
    </location>
</feature>
<reference evidence="2" key="2">
    <citation type="submission" date="2023-05" db="EMBL/GenBank/DDBJ databases">
        <authorList>
            <consortium name="Lawrence Berkeley National Laboratory"/>
            <person name="Steindorff A."/>
            <person name="Hensen N."/>
            <person name="Bonometti L."/>
            <person name="Westerberg I."/>
            <person name="Brannstrom I.O."/>
            <person name="Guillou S."/>
            <person name="Cros-Aarteil S."/>
            <person name="Calhoun S."/>
            <person name="Haridas S."/>
            <person name="Kuo A."/>
            <person name="Mondo S."/>
            <person name="Pangilinan J."/>
            <person name="Riley R."/>
            <person name="Labutti K."/>
            <person name="Andreopoulos B."/>
            <person name="Lipzen A."/>
            <person name="Chen C."/>
            <person name="Yanf M."/>
            <person name="Daum C."/>
            <person name="Ng V."/>
            <person name="Clum A."/>
            <person name="Ohm R."/>
            <person name="Martin F."/>
            <person name="Silar P."/>
            <person name="Natvig D."/>
            <person name="Lalanne C."/>
            <person name="Gautier V."/>
            <person name="Ament-Velasquez S.L."/>
            <person name="Kruys A."/>
            <person name="Hutchinson M.I."/>
            <person name="Powell A.J."/>
            <person name="Barry K."/>
            <person name="Miller A.N."/>
            <person name="Grigoriev I.V."/>
            <person name="Debuchy R."/>
            <person name="Gladieux P."/>
            <person name="Thoren M.H."/>
            <person name="Johannesson H."/>
        </authorList>
    </citation>
    <scope>NUCLEOTIDE SEQUENCE</scope>
    <source>
        <strain evidence="2">CBS 141.50</strain>
    </source>
</reference>
<accession>A0AAN6V197</accession>
<name>A0AAN6V197_9PEZI</name>
<dbReference type="AlphaFoldDB" id="A0AAN6V197"/>
<keyword evidence="3" id="KW-1185">Reference proteome</keyword>
<dbReference type="EMBL" id="MU853607">
    <property type="protein sequence ID" value="KAK4141691.1"/>
    <property type="molecule type" value="Genomic_DNA"/>
</dbReference>
<feature type="compositionally biased region" description="Polar residues" evidence="1">
    <location>
        <begin position="1"/>
        <end position="12"/>
    </location>
</feature>
<protein>
    <submittedName>
        <fullName evidence="2">Uncharacterized protein</fullName>
    </submittedName>
</protein>
<feature type="region of interest" description="Disordered" evidence="1">
    <location>
        <begin position="48"/>
        <end position="67"/>
    </location>
</feature>
<proteinExistence type="predicted"/>
<evidence type="ECO:0000313" key="3">
    <source>
        <dbReference type="Proteomes" id="UP001302676"/>
    </source>
</evidence>
<dbReference type="Proteomes" id="UP001302676">
    <property type="component" value="Unassembled WGS sequence"/>
</dbReference>
<reference evidence="2" key="1">
    <citation type="journal article" date="2023" name="Mol. Phylogenet. Evol.">
        <title>Genome-scale phylogeny and comparative genomics of the fungal order Sordariales.</title>
        <authorList>
            <person name="Hensen N."/>
            <person name="Bonometti L."/>
            <person name="Westerberg I."/>
            <person name="Brannstrom I.O."/>
            <person name="Guillou S."/>
            <person name="Cros-Aarteil S."/>
            <person name="Calhoun S."/>
            <person name="Haridas S."/>
            <person name="Kuo A."/>
            <person name="Mondo S."/>
            <person name="Pangilinan J."/>
            <person name="Riley R."/>
            <person name="LaButti K."/>
            <person name="Andreopoulos B."/>
            <person name="Lipzen A."/>
            <person name="Chen C."/>
            <person name="Yan M."/>
            <person name="Daum C."/>
            <person name="Ng V."/>
            <person name="Clum A."/>
            <person name="Steindorff A."/>
            <person name="Ohm R.A."/>
            <person name="Martin F."/>
            <person name="Silar P."/>
            <person name="Natvig D.O."/>
            <person name="Lalanne C."/>
            <person name="Gautier V."/>
            <person name="Ament-Velasquez S.L."/>
            <person name="Kruys A."/>
            <person name="Hutchinson M.I."/>
            <person name="Powell A.J."/>
            <person name="Barry K."/>
            <person name="Miller A.N."/>
            <person name="Grigoriev I.V."/>
            <person name="Debuchy R."/>
            <person name="Gladieux P."/>
            <person name="Hiltunen Thoren M."/>
            <person name="Johannesson H."/>
        </authorList>
    </citation>
    <scope>NUCLEOTIDE SEQUENCE</scope>
    <source>
        <strain evidence="2">CBS 141.50</strain>
    </source>
</reference>
<dbReference type="GeneID" id="87814495"/>
<organism evidence="2 3">
    <name type="scientific">Dichotomopilus funicola</name>
    <dbReference type="NCBI Taxonomy" id="1934379"/>
    <lineage>
        <taxon>Eukaryota</taxon>
        <taxon>Fungi</taxon>
        <taxon>Dikarya</taxon>
        <taxon>Ascomycota</taxon>
        <taxon>Pezizomycotina</taxon>
        <taxon>Sordariomycetes</taxon>
        <taxon>Sordariomycetidae</taxon>
        <taxon>Sordariales</taxon>
        <taxon>Chaetomiaceae</taxon>
        <taxon>Dichotomopilus</taxon>
    </lineage>
</organism>
<dbReference type="RefSeq" id="XP_062635062.1">
    <property type="nucleotide sequence ID" value="XM_062777882.1"/>
</dbReference>
<sequence length="67" mass="7182">MPANTGRCTSGKPNPAHTAWKRANPGNGLNPHLPRVPCTCSAFQAKDATKPDKKCVCNHDNKSHMAT</sequence>
<gene>
    <name evidence="2" type="ORF">C8A04DRAFT_13869</name>
</gene>
<evidence type="ECO:0000256" key="1">
    <source>
        <dbReference type="SAM" id="MobiDB-lite"/>
    </source>
</evidence>